<dbReference type="InterPro" id="IPR014710">
    <property type="entry name" value="RmlC-like_jellyroll"/>
</dbReference>
<keyword evidence="2" id="KW-0238">DNA-binding</keyword>
<dbReference type="InterPro" id="IPR000595">
    <property type="entry name" value="cNMP-bd_dom"/>
</dbReference>
<keyword evidence="1" id="KW-0805">Transcription regulation</keyword>
<gene>
    <name evidence="6" type="ORF">SGFS_061160</name>
</gene>
<accession>A0ABM7FFF2</accession>
<evidence type="ECO:0000313" key="7">
    <source>
        <dbReference type="Proteomes" id="UP001321542"/>
    </source>
</evidence>
<evidence type="ECO:0000256" key="3">
    <source>
        <dbReference type="ARBA" id="ARBA00023163"/>
    </source>
</evidence>
<dbReference type="InterPro" id="IPR036390">
    <property type="entry name" value="WH_DNA-bd_sf"/>
</dbReference>
<dbReference type="CDD" id="cd00038">
    <property type="entry name" value="CAP_ED"/>
    <property type="match status" value="1"/>
</dbReference>
<protein>
    <recommendedName>
        <fullName evidence="8">Crp/Fnr family transcriptional regulator</fullName>
    </recommendedName>
</protein>
<sequence length="234" mass="24813">MTDHSFFTAFTASTASTAFTPFTADELRIVRDAGRRRDWEHGETLMREGSPSDDIVLVEDGLVKISAETANGYTSVLALRGPGELLGELSCVDGGPRSATVTAIRAGRGVVVTADRFRQLLTQPGPLALAVLRSVTARLRHSDRLRAEHGAYPAGARVARVLADLALCHGVPVADPPGAVVVRITQEELAGAAGTSRESVARTVRELRRDGLVTVTRGRAVVPDAAALLRWGGE</sequence>
<dbReference type="PANTHER" id="PTHR24567:SF74">
    <property type="entry name" value="HTH-TYPE TRANSCRIPTIONAL REGULATOR ARCR"/>
    <property type="match status" value="1"/>
</dbReference>
<dbReference type="PROSITE" id="PS51063">
    <property type="entry name" value="HTH_CRP_2"/>
    <property type="match status" value="1"/>
</dbReference>
<reference evidence="6 7" key="1">
    <citation type="journal article" date="2010" name="ChemBioChem">
        <title>Cloning and characterization of the biosynthetic gene cluster of 16-membered macrolide antibiotic FD-891: involvement of a dual functional cytochrome P450 monooxygenase catalyzing epoxidation and hydroxylation.</title>
        <authorList>
            <person name="Kudo F."/>
            <person name="Motegi A."/>
            <person name="Mizoue K."/>
            <person name="Eguchi T."/>
        </authorList>
    </citation>
    <scope>NUCLEOTIDE SEQUENCE [LARGE SCALE GENOMIC DNA]</scope>
    <source>
        <strain evidence="6 7">A-8890</strain>
    </source>
</reference>
<evidence type="ECO:0000256" key="1">
    <source>
        <dbReference type="ARBA" id="ARBA00023015"/>
    </source>
</evidence>
<dbReference type="Gene3D" id="1.10.10.10">
    <property type="entry name" value="Winged helix-like DNA-binding domain superfamily/Winged helix DNA-binding domain"/>
    <property type="match status" value="1"/>
</dbReference>
<dbReference type="PROSITE" id="PS50042">
    <property type="entry name" value="CNMP_BINDING_3"/>
    <property type="match status" value="1"/>
</dbReference>
<organism evidence="6 7">
    <name type="scientific">Streptomyces graminofaciens</name>
    <dbReference type="NCBI Taxonomy" id="68212"/>
    <lineage>
        <taxon>Bacteria</taxon>
        <taxon>Bacillati</taxon>
        <taxon>Actinomycetota</taxon>
        <taxon>Actinomycetes</taxon>
        <taxon>Kitasatosporales</taxon>
        <taxon>Streptomycetaceae</taxon>
        <taxon>Streptomyces</taxon>
    </lineage>
</organism>
<dbReference type="InterPro" id="IPR012318">
    <property type="entry name" value="HTH_CRP"/>
</dbReference>
<dbReference type="InterPro" id="IPR036388">
    <property type="entry name" value="WH-like_DNA-bd_sf"/>
</dbReference>
<dbReference type="SMART" id="SM00100">
    <property type="entry name" value="cNMP"/>
    <property type="match status" value="1"/>
</dbReference>
<dbReference type="SUPFAM" id="SSF46785">
    <property type="entry name" value="Winged helix' DNA-binding domain"/>
    <property type="match status" value="1"/>
</dbReference>
<dbReference type="SMART" id="SM00419">
    <property type="entry name" value="HTH_CRP"/>
    <property type="match status" value="1"/>
</dbReference>
<evidence type="ECO:0000259" key="5">
    <source>
        <dbReference type="PROSITE" id="PS51063"/>
    </source>
</evidence>
<dbReference type="PANTHER" id="PTHR24567">
    <property type="entry name" value="CRP FAMILY TRANSCRIPTIONAL REGULATORY PROTEIN"/>
    <property type="match status" value="1"/>
</dbReference>
<evidence type="ECO:0008006" key="8">
    <source>
        <dbReference type="Google" id="ProtNLM"/>
    </source>
</evidence>
<evidence type="ECO:0000256" key="2">
    <source>
        <dbReference type="ARBA" id="ARBA00023125"/>
    </source>
</evidence>
<keyword evidence="7" id="KW-1185">Reference proteome</keyword>
<dbReference type="Gene3D" id="2.60.120.10">
    <property type="entry name" value="Jelly Rolls"/>
    <property type="match status" value="1"/>
</dbReference>
<dbReference type="SUPFAM" id="SSF51206">
    <property type="entry name" value="cAMP-binding domain-like"/>
    <property type="match status" value="1"/>
</dbReference>
<name>A0ABM7FFF2_9ACTN</name>
<dbReference type="Proteomes" id="UP001321542">
    <property type="component" value="Chromosome"/>
</dbReference>
<dbReference type="Pfam" id="PF00027">
    <property type="entry name" value="cNMP_binding"/>
    <property type="match status" value="1"/>
</dbReference>
<dbReference type="Pfam" id="PF13545">
    <property type="entry name" value="HTH_Crp_2"/>
    <property type="match status" value="1"/>
</dbReference>
<feature type="domain" description="Cyclic nucleotide-binding" evidence="4">
    <location>
        <begin position="18"/>
        <end position="121"/>
    </location>
</feature>
<keyword evidence="3" id="KW-0804">Transcription</keyword>
<reference evidence="6 7" key="2">
    <citation type="journal article" date="2023" name="ChemBioChem">
        <title>Acyltransferase Domain Exchange between Two Independent Type I Polyketide Synthases in the Same Producer Strain of Macrolide Antibiotics.</title>
        <authorList>
            <person name="Kudo F."/>
            <person name="Kishikawa K."/>
            <person name="Tsuboi K."/>
            <person name="Kido T."/>
            <person name="Usui T."/>
            <person name="Hashimoto J."/>
            <person name="Shin-Ya K."/>
            <person name="Miyanaga A."/>
            <person name="Eguchi T."/>
        </authorList>
    </citation>
    <scope>NUCLEOTIDE SEQUENCE [LARGE SCALE GENOMIC DNA]</scope>
    <source>
        <strain evidence="6 7">A-8890</strain>
    </source>
</reference>
<proteinExistence type="predicted"/>
<dbReference type="InterPro" id="IPR018490">
    <property type="entry name" value="cNMP-bd_dom_sf"/>
</dbReference>
<dbReference type="RefSeq" id="WP_286254878.1">
    <property type="nucleotide sequence ID" value="NZ_AP018448.1"/>
</dbReference>
<dbReference type="EMBL" id="AP018448">
    <property type="protein sequence ID" value="BBC34822.1"/>
    <property type="molecule type" value="Genomic_DNA"/>
</dbReference>
<dbReference type="InterPro" id="IPR050397">
    <property type="entry name" value="Env_Response_Regulators"/>
</dbReference>
<evidence type="ECO:0000259" key="4">
    <source>
        <dbReference type="PROSITE" id="PS50042"/>
    </source>
</evidence>
<evidence type="ECO:0000313" key="6">
    <source>
        <dbReference type="EMBL" id="BBC34822.1"/>
    </source>
</evidence>
<feature type="domain" description="HTH crp-type" evidence="5">
    <location>
        <begin position="152"/>
        <end position="226"/>
    </location>
</feature>